<gene>
    <name evidence="1" type="ORF">PAN31108_00012</name>
</gene>
<dbReference type="EMBL" id="CABPSB010000001">
    <property type="protein sequence ID" value="VVD59129.1"/>
    <property type="molecule type" value="Genomic_DNA"/>
</dbReference>
<sequence>MAMLTMSSTDVTDFEQGVVSGGNGKCEAHLDSLAFYQLEGF</sequence>
<keyword evidence="2" id="KW-1185">Reference proteome</keyword>
<name>A0A5E4RAR3_9BURK</name>
<proteinExistence type="predicted"/>
<evidence type="ECO:0000313" key="2">
    <source>
        <dbReference type="Proteomes" id="UP000406256"/>
    </source>
</evidence>
<accession>A0A5E4RAR3</accession>
<evidence type="ECO:0000313" key="1">
    <source>
        <dbReference type="EMBL" id="VVD59129.1"/>
    </source>
</evidence>
<reference evidence="1 2" key="1">
    <citation type="submission" date="2019-08" db="EMBL/GenBank/DDBJ databases">
        <authorList>
            <person name="Peeters C."/>
        </authorList>
    </citation>
    <scope>NUCLEOTIDE SEQUENCE [LARGE SCALE GENOMIC DNA]</scope>
    <source>
        <strain evidence="1 2">LMG 31108</strain>
    </source>
</reference>
<protein>
    <submittedName>
        <fullName evidence="1">Uncharacterized protein</fullName>
    </submittedName>
</protein>
<organism evidence="1 2">
    <name type="scientific">Pandoraea anhela</name>
    <dbReference type="NCBI Taxonomy" id="2508295"/>
    <lineage>
        <taxon>Bacteria</taxon>
        <taxon>Pseudomonadati</taxon>
        <taxon>Pseudomonadota</taxon>
        <taxon>Betaproteobacteria</taxon>
        <taxon>Burkholderiales</taxon>
        <taxon>Burkholderiaceae</taxon>
        <taxon>Pandoraea</taxon>
    </lineage>
</organism>
<dbReference type="AlphaFoldDB" id="A0A5E4RAR3"/>
<dbReference type="Proteomes" id="UP000406256">
    <property type="component" value="Unassembled WGS sequence"/>
</dbReference>